<dbReference type="EMBL" id="VSRR010026443">
    <property type="protein sequence ID" value="MPC67577.1"/>
    <property type="molecule type" value="Genomic_DNA"/>
</dbReference>
<dbReference type="Proteomes" id="UP000324222">
    <property type="component" value="Unassembled WGS sequence"/>
</dbReference>
<gene>
    <name evidence="2" type="ORF">E2C01_061753</name>
</gene>
<evidence type="ECO:0000313" key="3">
    <source>
        <dbReference type="Proteomes" id="UP000324222"/>
    </source>
</evidence>
<proteinExistence type="predicted"/>
<dbReference type="AlphaFoldDB" id="A0A5B7HE52"/>
<protein>
    <submittedName>
        <fullName evidence="2">Uncharacterized protein</fullName>
    </submittedName>
</protein>
<keyword evidence="3" id="KW-1185">Reference proteome</keyword>
<reference evidence="2 3" key="1">
    <citation type="submission" date="2019-05" db="EMBL/GenBank/DDBJ databases">
        <title>Another draft genome of Portunus trituberculatus and its Hox gene families provides insights of decapod evolution.</title>
        <authorList>
            <person name="Jeong J.-H."/>
            <person name="Song I."/>
            <person name="Kim S."/>
            <person name="Choi T."/>
            <person name="Kim D."/>
            <person name="Ryu S."/>
            <person name="Kim W."/>
        </authorList>
    </citation>
    <scope>NUCLEOTIDE SEQUENCE [LARGE SCALE GENOMIC DNA]</scope>
    <source>
        <tissue evidence="2">Muscle</tissue>
    </source>
</reference>
<evidence type="ECO:0000256" key="1">
    <source>
        <dbReference type="SAM" id="MobiDB-lite"/>
    </source>
</evidence>
<sequence length="98" mass="10533">MDRGLSAPMPVGHPLSGAGTCEDDEEVPSNQEGVSPFLHLIGQVRAYLHLPSPKAPSFQLTGVERAQGSVLPRQSSLTLLRSVMAQAVREEVQSRSLK</sequence>
<feature type="region of interest" description="Disordered" evidence="1">
    <location>
        <begin position="1"/>
        <end position="32"/>
    </location>
</feature>
<organism evidence="2 3">
    <name type="scientific">Portunus trituberculatus</name>
    <name type="common">Swimming crab</name>
    <name type="synonym">Neptunus trituberculatus</name>
    <dbReference type="NCBI Taxonomy" id="210409"/>
    <lineage>
        <taxon>Eukaryota</taxon>
        <taxon>Metazoa</taxon>
        <taxon>Ecdysozoa</taxon>
        <taxon>Arthropoda</taxon>
        <taxon>Crustacea</taxon>
        <taxon>Multicrustacea</taxon>
        <taxon>Malacostraca</taxon>
        <taxon>Eumalacostraca</taxon>
        <taxon>Eucarida</taxon>
        <taxon>Decapoda</taxon>
        <taxon>Pleocyemata</taxon>
        <taxon>Brachyura</taxon>
        <taxon>Eubrachyura</taxon>
        <taxon>Portunoidea</taxon>
        <taxon>Portunidae</taxon>
        <taxon>Portuninae</taxon>
        <taxon>Portunus</taxon>
    </lineage>
</organism>
<evidence type="ECO:0000313" key="2">
    <source>
        <dbReference type="EMBL" id="MPC67577.1"/>
    </source>
</evidence>
<name>A0A5B7HE52_PORTR</name>
<accession>A0A5B7HE52</accession>
<comment type="caution">
    <text evidence="2">The sequence shown here is derived from an EMBL/GenBank/DDBJ whole genome shotgun (WGS) entry which is preliminary data.</text>
</comment>